<dbReference type="EMBL" id="CP146284">
    <property type="protein sequence ID" value="WWV67043.1"/>
    <property type="molecule type" value="Genomic_DNA"/>
</dbReference>
<dbReference type="CDD" id="cd00564">
    <property type="entry name" value="TMP_TenI"/>
    <property type="match status" value="1"/>
</dbReference>
<dbReference type="PANTHER" id="PTHR20857">
    <property type="entry name" value="THIAMINE-PHOSPHATE PYROPHOSPHORYLASE"/>
    <property type="match status" value="1"/>
</dbReference>
<feature type="domain" description="Thiamine phosphate synthase/TenI" evidence="3">
    <location>
        <begin position="18"/>
        <end position="174"/>
    </location>
</feature>
<evidence type="ECO:0000256" key="1">
    <source>
        <dbReference type="ARBA" id="ARBA00004948"/>
    </source>
</evidence>
<sequence length="202" mass="22375">MKQLIAITTPTCFPGEGKIITSLFEAGLQRLHLRKPDAGKETVAALLNQLPEAFYPRIVIHDHFSLTDEYALGGVHLNRRNPNAPDHFAGSISRSCHSIQELEDWKSLDYLFLSPIFQSISKEGYGNGFPWHELEQATENGTISSKVFALGGIDVPHIRQLKGLGFGGAVVLGALWGKQPGEQSRQEIIERFNQLTTAIKEL</sequence>
<keyword evidence="5" id="KW-1185">Reference proteome</keyword>
<accession>A0ABZ2INV2</accession>
<dbReference type="InterPro" id="IPR013785">
    <property type="entry name" value="Aldolase_TIM"/>
</dbReference>
<keyword evidence="2" id="KW-0784">Thiamine biosynthesis</keyword>
<evidence type="ECO:0000256" key="2">
    <source>
        <dbReference type="ARBA" id="ARBA00022977"/>
    </source>
</evidence>
<dbReference type="PANTHER" id="PTHR20857:SF15">
    <property type="entry name" value="THIAMINE-PHOSPHATE SYNTHASE"/>
    <property type="match status" value="1"/>
</dbReference>
<organism evidence="4 5">
    <name type="scientific">Parabacteroides absconsus</name>
    <dbReference type="NCBI Taxonomy" id="2951805"/>
    <lineage>
        <taxon>Bacteria</taxon>
        <taxon>Pseudomonadati</taxon>
        <taxon>Bacteroidota</taxon>
        <taxon>Bacteroidia</taxon>
        <taxon>Bacteroidales</taxon>
        <taxon>Tannerellaceae</taxon>
        <taxon>Parabacteroides</taxon>
    </lineage>
</organism>
<name>A0ABZ2INV2_9BACT</name>
<gene>
    <name evidence="4" type="ORF">NEE14_003365</name>
</gene>
<dbReference type="InterPro" id="IPR022998">
    <property type="entry name" value="ThiamineP_synth_TenI"/>
</dbReference>
<protein>
    <submittedName>
        <fullName evidence="4">Thiamine phosphate synthase</fullName>
    </submittedName>
</protein>
<dbReference type="RefSeq" id="WP_251966430.1">
    <property type="nucleotide sequence ID" value="NZ_CP146284.1"/>
</dbReference>
<proteinExistence type="predicted"/>
<comment type="pathway">
    <text evidence="1">Cofactor biosynthesis; thiamine diphosphate biosynthesis.</text>
</comment>
<dbReference type="Gene3D" id="3.20.20.70">
    <property type="entry name" value="Aldolase class I"/>
    <property type="match status" value="1"/>
</dbReference>
<dbReference type="InterPro" id="IPR036206">
    <property type="entry name" value="ThiamineP_synth_sf"/>
</dbReference>
<evidence type="ECO:0000259" key="3">
    <source>
        <dbReference type="Pfam" id="PF02581"/>
    </source>
</evidence>
<reference evidence="4 5" key="1">
    <citation type="submission" date="2024-02" db="EMBL/GenBank/DDBJ databases">
        <title>Whole genome sequencing of Parabacteroides sp. AD58.</title>
        <authorList>
            <person name="Chaplin A.V."/>
            <person name="Pikina A.P."/>
            <person name="Sokolova S.R."/>
            <person name="Korostin D.O."/>
            <person name="Efimov B.A."/>
        </authorList>
    </citation>
    <scope>NUCLEOTIDE SEQUENCE [LARGE SCALE GENOMIC DNA]</scope>
    <source>
        <strain evidence="4 5">AD58</strain>
    </source>
</reference>
<dbReference type="Proteomes" id="UP001320603">
    <property type="component" value="Chromosome"/>
</dbReference>
<evidence type="ECO:0000313" key="4">
    <source>
        <dbReference type="EMBL" id="WWV67043.1"/>
    </source>
</evidence>
<evidence type="ECO:0000313" key="5">
    <source>
        <dbReference type="Proteomes" id="UP001320603"/>
    </source>
</evidence>
<dbReference type="SUPFAM" id="SSF51391">
    <property type="entry name" value="Thiamin phosphate synthase"/>
    <property type="match status" value="1"/>
</dbReference>
<dbReference type="Pfam" id="PF02581">
    <property type="entry name" value="TMP-TENI"/>
    <property type="match status" value="1"/>
</dbReference>